<organism evidence="1 2">
    <name type="scientific">Nibea albiflora</name>
    <name type="common">Yellow drum</name>
    <name type="synonym">Corvina albiflora</name>
    <dbReference type="NCBI Taxonomy" id="240163"/>
    <lineage>
        <taxon>Eukaryota</taxon>
        <taxon>Metazoa</taxon>
        <taxon>Chordata</taxon>
        <taxon>Craniata</taxon>
        <taxon>Vertebrata</taxon>
        <taxon>Euteleostomi</taxon>
        <taxon>Actinopterygii</taxon>
        <taxon>Neopterygii</taxon>
        <taxon>Teleostei</taxon>
        <taxon>Neoteleostei</taxon>
        <taxon>Acanthomorphata</taxon>
        <taxon>Eupercaria</taxon>
        <taxon>Sciaenidae</taxon>
        <taxon>Nibea</taxon>
    </lineage>
</organism>
<name>A0ACB7ESL9_NIBAL</name>
<sequence length="168" mass="19056">MTKNRLVKLQTFIATRSGFVDVMLPRGIIRFIRRKTQDHRPSVMTLGFGHHLQRRSACYADQMAIFHSFLSLPSYTCRKEPTQFLARSIEISSFREAEGTQLSSPPVSAAQFFPVTSQHSGATLTLSACDRGYKYTRQSEAVNIPDWKLSIHRAFSLMFTAADCPQLH</sequence>
<reference evidence="1" key="1">
    <citation type="submission" date="2020-04" db="EMBL/GenBank/DDBJ databases">
        <title>A chromosome-scale assembly and high-density genetic map of the yellow drum (Nibea albiflora) genome.</title>
        <authorList>
            <person name="Xu D."/>
            <person name="Zhang W."/>
            <person name="Chen R."/>
            <person name="Tan P."/>
            <person name="Wang L."/>
            <person name="Song H."/>
            <person name="Tian L."/>
            <person name="Zhu Q."/>
            <person name="Wang B."/>
        </authorList>
    </citation>
    <scope>NUCLEOTIDE SEQUENCE</scope>
    <source>
        <strain evidence="1">ZJHYS-2018</strain>
    </source>
</reference>
<evidence type="ECO:0000313" key="1">
    <source>
        <dbReference type="EMBL" id="KAG8005036.1"/>
    </source>
</evidence>
<dbReference type="EMBL" id="CM024811">
    <property type="protein sequence ID" value="KAG8005036.1"/>
    <property type="molecule type" value="Genomic_DNA"/>
</dbReference>
<protein>
    <submittedName>
        <fullName evidence="1">Uncharacterized protein</fullName>
    </submittedName>
</protein>
<accession>A0ACB7ESL9</accession>
<evidence type="ECO:0000313" key="2">
    <source>
        <dbReference type="Proteomes" id="UP000805704"/>
    </source>
</evidence>
<dbReference type="Proteomes" id="UP000805704">
    <property type="component" value="Chromosome 23"/>
</dbReference>
<keyword evidence="2" id="KW-1185">Reference proteome</keyword>
<comment type="caution">
    <text evidence="1">The sequence shown here is derived from an EMBL/GenBank/DDBJ whole genome shotgun (WGS) entry which is preliminary data.</text>
</comment>
<proteinExistence type="predicted"/>
<gene>
    <name evidence="1" type="ORF">GBF38_010917</name>
</gene>